<dbReference type="EMBL" id="KV878351">
    <property type="protein sequence ID" value="OJJ43629.1"/>
    <property type="molecule type" value="Genomic_DNA"/>
</dbReference>
<proteinExistence type="predicted"/>
<reference evidence="2" key="1">
    <citation type="journal article" date="2017" name="Genome Biol.">
        <title>Comparative genomics reveals high biological diversity and specific adaptations in the industrially and medically important fungal genus Aspergillus.</title>
        <authorList>
            <person name="de Vries R.P."/>
            <person name="Riley R."/>
            <person name="Wiebenga A."/>
            <person name="Aguilar-Osorio G."/>
            <person name="Amillis S."/>
            <person name="Uchima C.A."/>
            <person name="Anderluh G."/>
            <person name="Asadollahi M."/>
            <person name="Askin M."/>
            <person name="Barry K."/>
            <person name="Battaglia E."/>
            <person name="Bayram O."/>
            <person name="Benocci T."/>
            <person name="Braus-Stromeyer S.A."/>
            <person name="Caldana C."/>
            <person name="Canovas D."/>
            <person name="Cerqueira G.C."/>
            <person name="Chen F."/>
            <person name="Chen W."/>
            <person name="Choi C."/>
            <person name="Clum A."/>
            <person name="Dos Santos R.A."/>
            <person name="Damasio A.R."/>
            <person name="Diallinas G."/>
            <person name="Emri T."/>
            <person name="Fekete E."/>
            <person name="Flipphi M."/>
            <person name="Freyberg S."/>
            <person name="Gallo A."/>
            <person name="Gournas C."/>
            <person name="Habgood R."/>
            <person name="Hainaut M."/>
            <person name="Harispe M.L."/>
            <person name="Henrissat B."/>
            <person name="Hilden K.S."/>
            <person name="Hope R."/>
            <person name="Hossain A."/>
            <person name="Karabika E."/>
            <person name="Karaffa L."/>
            <person name="Karanyi Z."/>
            <person name="Krasevec N."/>
            <person name="Kuo A."/>
            <person name="Kusch H."/>
            <person name="LaButti K."/>
            <person name="Lagendijk E.L."/>
            <person name="Lapidus A."/>
            <person name="Levasseur A."/>
            <person name="Lindquist E."/>
            <person name="Lipzen A."/>
            <person name="Logrieco A.F."/>
            <person name="MacCabe A."/>
            <person name="Maekelae M.R."/>
            <person name="Malavazi I."/>
            <person name="Melin P."/>
            <person name="Meyer V."/>
            <person name="Mielnichuk N."/>
            <person name="Miskei M."/>
            <person name="Molnar A.P."/>
            <person name="Mule G."/>
            <person name="Ngan C.Y."/>
            <person name="Orejas M."/>
            <person name="Orosz E."/>
            <person name="Ouedraogo J.P."/>
            <person name="Overkamp K.M."/>
            <person name="Park H.-S."/>
            <person name="Perrone G."/>
            <person name="Piumi F."/>
            <person name="Punt P.J."/>
            <person name="Ram A.F."/>
            <person name="Ramon A."/>
            <person name="Rauscher S."/>
            <person name="Record E."/>
            <person name="Riano-Pachon D.M."/>
            <person name="Robert V."/>
            <person name="Roehrig J."/>
            <person name="Ruller R."/>
            <person name="Salamov A."/>
            <person name="Salih N.S."/>
            <person name="Samson R.A."/>
            <person name="Sandor E."/>
            <person name="Sanguinetti M."/>
            <person name="Schuetze T."/>
            <person name="Sepcic K."/>
            <person name="Shelest E."/>
            <person name="Sherlock G."/>
            <person name="Sophianopoulou V."/>
            <person name="Squina F.M."/>
            <person name="Sun H."/>
            <person name="Susca A."/>
            <person name="Todd R.B."/>
            <person name="Tsang A."/>
            <person name="Unkles S.E."/>
            <person name="van de Wiele N."/>
            <person name="van Rossen-Uffink D."/>
            <person name="Oliveira J.V."/>
            <person name="Vesth T.C."/>
            <person name="Visser J."/>
            <person name="Yu J.-H."/>
            <person name="Zhou M."/>
            <person name="Andersen M.R."/>
            <person name="Archer D.B."/>
            <person name="Baker S.E."/>
            <person name="Benoit I."/>
            <person name="Brakhage A.A."/>
            <person name="Braus G.H."/>
            <person name="Fischer R."/>
            <person name="Frisvad J.C."/>
            <person name="Goldman G.H."/>
            <person name="Houbraken J."/>
            <person name="Oakley B."/>
            <person name="Pocsi I."/>
            <person name="Scazzocchio C."/>
            <person name="Seiboth B."/>
            <person name="vanKuyk P.A."/>
            <person name="Wortman J."/>
            <person name="Dyer P.S."/>
            <person name="Grigoriev I.V."/>
        </authorList>
    </citation>
    <scope>NUCLEOTIDE SEQUENCE [LARGE SCALE GENOMIC DNA]</scope>
    <source>
        <strain evidence="2">CBS 506.65</strain>
    </source>
</reference>
<dbReference type="RefSeq" id="XP_022578139.1">
    <property type="nucleotide sequence ID" value="XM_022723976.1"/>
</dbReference>
<dbReference type="STRING" id="1073090.A0A1L9S920"/>
<dbReference type="Proteomes" id="UP000184188">
    <property type="component" value="Unassembled WGS sequence"/>
</dbReference>
<dbReference type="GeneID" id="34610441"/>
<evidence type="ECO:0000313" key="1">
    <source>
        <dbReference type="EMBL" id="OJJ43629.1"/>
    </source>
</evidence>
<sequence>MKGKHEKRCRKGHMHTVKLSDCNPTAVGIYLHWLCSGKFAIEVENAPDSVAYYHHLSEACLLGDRLLDTRYVNAAIDAIVDLSDQISSWDWPVPGDSTVEFVSKQTPVSSPFRRLMVDMFACYGSADL</sequence>
<gene>
    <name evidence="1" type="ORF">ASPZODRAFT_136083</name>
</gene>
<evidence type="ECO:0000313" key="2">
    <source>
        <dbReference type="Proteomes" id="UP000184188"/>
    </source>
</evidence>
<dbReference type="OrthoDB" id="1022638at2759"/>
<protein>
    <recommendedName>
        <fullName evidence="3">BTB domain-containing protein</fullName>
    </recommendedName>
</protein>
<keyword evidence="2" id="KW-1185">Reference proteome</keyword>
<dbReference type="AlphaFoldDB" id="A0A1L9S920"/>
<evidence type="ECO:0008006" key="3">
    <source>
        <dbReference type="Google" id="ProtNLM"/>
    </source>
</evidence>
<accession>A0A1L9S920</accession>
<name>A0A1L9S920_9EURO</name>
<organism evidence="1 2">
    <name type="scientific">Penicilliopsis zonata CBS 506.65</name>
    <dbReference type="NCBI Taxonomy" id="1073090"/>
    <lineage>
        <taxon>Eukaryota</taxon>
        <taxon>Fungi</taxon>
        <taxon>Dikarya</taxon>
        <taxon>Ascomycota</taxon>
        <taxon>Pezizomycotina</taxon>
        <taxon>Eurotiomycetes</taxon>
        <taxon>Eurotiomycetidae</taxon>
        <taxon>Eurotiales</taxon>
        <taxon>Aspergillaceae</taxon>
        <taxon>Penicilliopsis</taxon>
    </lineage>
</organism>
<dbReference type="VEuPathDB" id="FungiDB:ASPZODRAFT_136083"/>